<protein>
    <recommendedName>
        <fullName evidence="3">Type II secretion system protein GspB C-terminal domain-containing protein</fullName>
    </recommendedName>
</protein>
<keyword evidence="2" id="KW-1133">Transmembrane helix</keyword>
<gene>
    <name evidence="4" type="ordered locus">TERTU_1114</name>
</gene>
<evidence type="ECO:0000256" key="1">
    <source>
        <dbReference type="SAM" id="MobiDB-lite"/>
    </source>
</evidence>
<reference evidence="4 5" key="1">
    <citation type="journal article" date="2009" name="PLoS ONE">
        <title>The complete genome of Teredinibacter turnerae T7901: an intracellular endosymbiont of marine wood-boring bivalves (shipworms).</title>
        <authorList>
            <person name="Yang J.C."/>
            <person name="Madupu R."/>
            <person name="Durkin A.S."/>
            <person name="Ekborg N.A."/>
            <person name="Pedamallu C.S."/>
            <person name="Hostetler J.B."/>
            <person name="Radune D."/>
            <person name="Toms B.S."/>
            <person name="Henrissat B."/>
            <person name="Coutinho P.M."/>
            <person name="Schwarz S."/>
            <person name="Field L."/>
            <person name="Trindade-Silva A.E."/>
            <person name="Soares C.A.G."/>
            <person name="Elshahawi S."/>
            <person name="Hanora A."/>
            <person name="Schmidt E.W."/>
            <person name="Haygood M.G."/>
            <person name="Posfai J."/>
            <person name="Benner J."/>
            <person name="Madinger C."/>
            <person name="Nove J."/>
            <person name="Anton B."/>
            <person name="Chaudhary K."/>
            <person name="Foster J."/>
            <person name="Holman A."/>
            <person name="Kumar S."/>
            <person name="Lessard P.A."/>
            <person name="Luyten Y.A."/>
            <person name="Slatko B."/>
            <person name="Wood N."/>
            <person name="Wu B."/>
            <person name="Teplitski M."/>
            <person name="Mougous J.D."/>
            <person name="Ward N."/>
            <person name="Eisen J.A."/>
            <person name="Badger J.H."/>
            <person name="Distel D.L."/>
        </authorList>
    </citation>
    <scope>NUCLEOTIDE SEQUENCE [LARGE SCALE GENOMIC DNA]</scope>
    <source>
        <strain evidence="5">ATCC 39867 / T7901</strain>
    </source>
</reference>
<proteinExistence type="predicted"/>
<feature type="domain" description="Type II secretion system protein GspB C-terminal" evidence="3">
    <location>
        <begin position="246"/>
        <end position="304"/>
    </location>
</feature>
<sequence length="311" mass="32998">MSLILDALDKADRERQSKLAADEIPPQDVGEQAESEHRRSVTYFAAGAAILVLLAAATLYWNYREQPPASASTTLTNTTAPEQPRAEIEKPAPAKATVEAAQAPAGKQAVPAVAPAELAQSVARPVLKKQPAATDDNTAARAARDVNAATVQKAIAAQYNNARPSQQMSPESSAEKAQQVAALYTKATPTPAPKTETPPVTATAASLSSAAPAPKESAPANSEPTLANFTELGSIRSLPWTVQQKIPTLNYSAHNYQSLQDASVVINGTTRRRGDTLEQGLVLEMILRDGIILKYQGQAFKVPALNSWVNM</sequence>
<feature type="region of interest" description="Disordered" evidence="1">
    <location>
        <begin position="69"/>
        <end position="95"/>
    </location>
</feature>
<dbReference type="OrthoDB" id="5432325at2"/>
<organism evidence="4 5">
    <name type="scientific">Teredinibacter turnerae (strain ATCC 39867 / T7901)</name>
    <dbReference type="NCBI Taxonomy" id="377629"/>
    <lineage>
        <taxon>Bacteria</taxon>
        <taxon>Pseudomonadati</taxon>
        <taxon>Pseudomonadota</taxon>
        <taxon>Gammaproteobacteria</taxon>
        <taxon>Cellvibrionales</taxon>
        <taxon>Cellvibrionaceae</taxon>
        <taxon>Teredinibacter</taxon>
    </lineage>
</organism>
<accession>C5BR37</accession>
<feature type="compositionally biased region" description="Polar residues" evidence="1">
    <location>
        <begin position="161"/>
        <end position="176"/>
    </location>
</feature>
<evidence type="ECO:0000256" key="2">
    <source>
        <dbReference type="SAM" id="Phobius"/>
    </source>
</evidence>
<dbReference type="eggNOG" id="ENOG5033529">
    <property type="taxonomic scope" value="Bacteria"/>
</dbReference>
<dbReference type="Pfam" id="PF16537">
    <property type="entry name" value="T2SSB"/>
    <property type="match status" value="1"/>
</dbReference>
<dbReference type="HOGENOM" id="CLU_1000010_0_0_6"/>
<dbReference type="GO" id="GO:0015627">
    <property type="term" value="C:type II protein secretion system complex"/>
    <property type="evidence" value="ECO:0007669"/>
    <property type="project" value="InterPro"/>
</dbReference>
<feature type="region of interest" description="Disordered" evidence="1">
    <location>
        <begin position="161"/>
        <end position="180"/>
    </location>
</feature>
<dbReference type="KEGG" id="ttu:TERTU_1114"/>
<feature type="compositionally biased region" description="Low complexity" evidence="1">
    <location>
        <begin position="187"/>
        <end position="222"/>
    </location>
</feature>
<dbReference type="InterPro" id="IPR032389">
    <property type="entry name" value="GspB_C"/>
</dbReference>
<dbReference type="Proteomes" id="UP000009080">
    <property type="component" value="Chromosome"/>
</dbReference>
<keyword evidence="2" id="KW-0812">Transmembrane</keyword>
<feature type="compositionally biased region" description="Low complexity" evidence="1">
    <location>
        <begin position="69"/>
        <end position="81"/>
    </location>
</feature>
<keyword evidence="2" id="KW-0472">Membrane</keyword>
<feature type="transmembrane region" description="Helical" evidence="2">
    <location>
        <begin position="41"/>
        <end position="63"/>
    </location>
</feature>
<dbReference type="EMBL" id="CP001614">
    <property type="protein sequence ID" value="ACR12974.1"/>
    <property type="molecule type" value="Genomic_DNA"/>
</dbReference>
<feature type="region of interest" description="Disordered" evidence="1">
    <location>
        <begin position="14"/>
        <end position="35"/>
    </location>
</feature>
<evidence type="ECO:0000259" key="3">
    <source>
        <dbReference type="Pfam" id="PF16537"/>
    </source>
</evidence>
<evidence type="ECO:0000313" key="4">
    <source>
        <dbReference type="EMBL" id="ACR12974.1"/>
    </source>
</evidence>
<dbReference type="STRING" id="377629.TERTU_1114"/>
<feature type="region of interest" description="Disordered" evidence="1">
    <location>
        <begin position="187"/>
        <end position="223"/>
    </location>
</feature>
<keyword evidence="5" id="KW-1185">Reference proteome</keyword>
<name>C5BR37_TERTT</name>
<evidence type="ECO:0000313" key="5">
    <source>
        <dbReference type="Proteomes" id="UP000009080"/>
    </source>
</evidence>
<dbReference type="RefSeq" id="WP_015819087.1">
    <property type="nucleotide sequence ID" value="NC_012997.1"/>
</dbReference>
<dbReference type="AlphaFoldDB" id="C5BR37"/>